<evidence type="ECO:0000313" key="2">
    <source>
        <dbReference type="Proteomes" id="UP000597444"/>
    </source>
</evidence>
<proteinExistence type="predicted"/>
<evidence type="ECO:0008006" key="3">
    <source>
        <dbReference type="Google" id="ProtNLM"/>
    </source>
</evidence>
<organism evidence="1 2">
    <name type="scientific">Reticulibacter mediterranei</name>
    <dbReference type="NCBI Taxonomy" id="2778369"/>
    <lineage>
        <taxon>Bacteria</taxon>
        <taxon>Bacillati</taxon>
        <taxon>Chloroflexota</taxon>
        <taxon>Ktedonobacteria</taxon>
        <taxon>Ktedonobacterales</taxon>
        <taxon>Reticulibacteraceae</taxon>
        <taxon>Reticulibacter</taxon>
    </lineage>
</organism>
<dbReference type="Proteomes" id="UP000597444">
    <property type="component" value="Unassembled WGS sequence"/>
</dbReference>
<dbReference type="AlphaFoldDB" id="A0A8J3ISC7"/>
<name>A0A8J3ISC7_9CHLR</name>
<dbReference type="RefSeq" id="WP_220210185.1">
    <property type="nucleotide sequence ID" value="NZ_BNJK01000002.1"/>
</dbReference>
<sequence length="481" mass="51625">MATLKQIQETLSQSSGAQYLYQPTIDRALITLLRRFTATRMLIPRRTWNTPRYIFNKRTGYPVPQATTEAPPTTGTGSVAATSSVYNQVSFPVKHWQVNLDLAKFSIQTARVNGDLMALELQAASEAAVWFEEALNFYGSSGATLNTLRPQWDGMDLLMASGNKIIANSGPSIALLDALIDSVKRAMGSSLVGKYAFVLTPELHSAFSRLFVQYERYMGRTTVYPRDDRGQINGQVGDNVNYPDAGVEVPTYRGIPFYESSFLTSLGTMGTVTANATGSDGVIPTGTYYYSVEVVTDFGISLAAETTQVTVSSTNHVALSWSTPSITDALGNVRQNLLFRIHRTGTNGAAGTETLYAVISARDLNSDAAITSWTDTGAVVDPTANGSTAMAVTVATSNGSVAIPDGVTPPRLDSVNGHTSQDIFLMPRDPDVMVTACVNEMQTVPLALVNARTQQVALLGDEVLAVRGPNFLAKAGNVYVA</sequence>
<comment type="caution">
    <text evidence="1">The sequence shown here is derived from an EMBL/GenBank/DDBJ whole genome shotgun (WGS) entry which is preliminary data.</text>
</comment>
<reference evidence="1" key="1">
    <citation type="submission" date="2020-10" db="EMBL/GenBank/DDBJ databases">
        <title>Taxonomic study of unclassified bacteria belonging to the class Ktedonobacteria.</title>
        <authorList>
            <person name="Yabe S."/>
            <person name="Wang C.M."/>
            <person name="Zheng Y."/>
            <person name="Sakai Y."/>
            <person name="Cavaletti L."/>
            <person name="Monciardini P."/>
            <person name="Donadio S."/>
        </authorList>
    </citation>
    <scope>NUCLEOTIDE SEQUENCE</scope>
    <source>
        <strain evidence="1">ID150040</strain>
    </source>
</reference>
<gene>
    <name evidence="1" type="ORF">KSF_095910</name>
</gene>
<keyword evidence="2" id="KW-1185">Reference proteome</keyword>
<evidence type="ECO:0000313" key="1">
    <source>
        <dbReference type="EMBL" id="GHO99543.1"/>
    </source>
</evidence>
<accession>A0A8J3ISC7</accession>
<protein>
    <recommendedName>
        <fullName evidence="3">Capsid protein</fullName>
    </recommendedName>
</protein>
<dbReference type="EMBL" id="BNJK01000002">
    <property type="protein sequence ID" value="GHO99543.1"/>
    <property type="molecule type" value="Genomic_DNA"/>
</dbReference>